<feature type="transmembrane region" description="Helical" evidence="5">
    <location>
        <begin position="401"/>
        <end position="419"/>
    </location>
</feature>
<evidence type="ECO:0000313" key="7">
    <source>
        <dbReference type="EMBL" id="BES96406.1"/>
    </source>
</evidence>
<feature type="transmembrane region" description="Helical" evidence="5">
    <location>
        <begin position="341"/>
        <end position="360"/>
    </location>
</feature>
<evidence type="ECO:0000256" key="2">
    <source>
        <dbReference type="ARBA" id="ARBA00022692"/>
    </source>
</evidence>
<keyword evidence="4 5" id="KW-0472">Membrane</keyword>
<dbReference type="EMBL" id="AP028915">
    <property type="protein sequence ID" value="BES96406.1"/>
    <property type="molecule type" value="Genomic_DNA"/>
</dbReference>
<dbReference type="InterPro" id="IPR001902">
    <property type="entry name" value="SLC26A/SulP_fam"/>
</dbReference>
<evidence type="ECO:0000313" key="8">
    <source>
        <dbReference type="Proteomes" id="UP001307889"/>
    </source>
</evidence>
<keyword evidence="8" id="KW-1185">Reference proteome</keyword>
<gene>
    <name evidence="7" type="ORF">NTJ_09217</name>
</gene>
<comment type="subcellular location">
    <subcellularLocation>
        <location evidence="1">Membrane</location>
        <topology evidence="1">Multi-pass membrane protein</topology>
    </subcellularLocation>
</comment>
<organism evidence="7 8">
    <name type="scientific">Nesidiocoris tenuis</name>
    <dbReference type="NCBI Taxonomy" id="355587"/>
    <lineage>
        <taxon>Eukaryota</taxon>
        <taxon>Metazoa</taxon>
        <taxon>Ecdysozoa</taxon>
        <taxon>Arthropoda</taxon>
        <taxon>Hexapoda</taxon>
        <taxon>Insecta</taxon>
        <taxon>Pterygota</taxon>
        <taxon>Neoptera</taxon>
        <taxon>Paraneoptera</taxon>
        <taxon>Hemiptera</taxon>
        <taxon>Heteroptera</taxon>
        <taxon>Panheteroptera</taxon>
        <taxon>Cimicomorpha</taxon>
        <taxon>Miridae</taxon>
        <taxon>Dicyphina</taxon>
        <taxon>Nesidiocoris</taxon>
    </lineage>
</organism>
<feature type="transmembrane region" description="Helical" evidence="5">
    <location>
        <begin position="256"/>
        <end position="275"/>
    </location>
</feature>
<feature type="transmembrane region" description="Helical" evidence="5">
    <location>
        <begin position="143"/>
        <end position="163"/>
    </location>
</feature>
<feature type="transmembrane region" description="Helical" evidence="5">
    <location>
        <begin position="83"/>
        <end position="105"/>
    </location>
</feature>
<feature type="domain" description="SLC26A/SulP transporter" evidence="6">
    <location>
        <begin position="53"/>
        <end position="440"/>
    </location>
</feature>
<dbReference type="Pfam" id="PF00916">
    <property type="entry name" value="Sulfate_transp"/>
    <property type="match status" value="1"/>
</dbReference>
<evidence type="ECO:0000256" key="4">
    <source>
        <dbReference type="ARBA" id="ARBA00023136"/>
    </source>
</evidence>
<keyword evidence="3 5" id="KW-1133">Transmembrane helix</keyword>
<proteinExistence type="predicted"/>
<keyword evidence="2 5" id="KW-0812">Transmembrane</keyword>
<dbReference type="Proteomes" id="UP001307889">
    <property type="component" value="Chromosome 7"/>
</dbReference>
<evidence type="ECO:0000256" key="3">
    <source>
        <dbReference type="ARBA" id="ARBA00022989"/>
    </source>
</evidence>
<sequence length="512" mass="56161">MNNSGQNETVQDSSTKFRFKRLCTKKKIWNTVTSTIPILQWLPSYKWSSDLVPDFFAGLTLAFLNVPQALAFAVLANAPLTTGLYTACFSAFVYALLGTASVSSFGPVAIGSMLTGETVAVFMTERNMSATPDGTIEDHTTRVTFIATLTFTIGLIYVVFYILNMGTIRALFTKPFVSGFITGCAIHILAKSVKMLFGIRLKSHYGPFVVYKNFRDVILKLPDSHVPTVIFSVVVIMIFVLNMFVLKRLVAKCTKFIVPIEAIVLVVSIITSYFADFRALGFETVGYIPSGVSSITVSPIDPSLIPTSFPAAVTLSTINMATTLSMVLAFNSDKLRAGQEILAMSVSNLICSNLQCMIIGNSMMRTIVAINLGIKTLMATIVSSIILLFVLMFAGPLFEPLPTAALGCIIIVAIVQLIITNLKQPPSFFKKSFEDGAIWAVVFATTVFWDIQIGLITGFVLTLRQLLVKVIGDEEEKKKRLSQAEELHSVEAIPEGEKLLEEKMRAKVVEKR</sequence>
<dbReference type="PANTHER" id="PTHR11814">
    <property type="entry name" value="SULFATE TRANSPORTER"/>
    <property type="match status" value="1"/>
</dbReference>
<feature type="transmembrane region" description="Helical" evidence="5">
    <location>
        <begin position="439"/>
        <end position="461"/>
    </location>
</feature>
<evidence type="ECO:0000256" key="5">
    <source>
        <dbReference type="SAM" id="Phobius"/>
    </source>
</evidence>
<feature type="transmembrane region" description="Helical" evidence="5">
    <location>
        <begin position="170"/>
        <end position="190"/>
    </location>
</feature>
<feature type="transmembrane region" description="Helical" evidence="5">
    <location>
        <begin position="372"/>
        <end position="394"/>
    </location>
</feature>
<reference evidence="7 8" key="1">
    <citation type="submission" date="2023-09" db="EMBL/GenBank/DDBJ databases">
        <title>Nesidiocoris tenuis whole genome shotgun sequence.</title>
        <authorList>
            <person name="Shibata T."/>
            <person name="Shimoda M."/>
            <person name="Kobayashi T."/>
            <person name="Uehara T."/>
        </authorList>
    </citation>
    <scope>NUCLEOTIDE SEQUENCE [LARGE SCALE GENOMIC DNA]</scope>
    <source>
        <strain evidence="7 8">Japan</strain>
    </source>
</reference>
<evidence type="ECO:0000256" key="1">
    <source>
        <dbReference type="ARBA" id="ARBA00004141"/>
    </source>
</evidence>
<accession>A0ABN7AZT0</accession>
<protein>
    <submittedName>
        <fullName evidence="7">Sulfate transporter</fullName>
    </submittedName>
</protein>
<feature type="transmembrane region" description="Helical" evidence="5">
    <location>
        <begin position="225"/>
        <end position="244"/>
    </location>
</feature>
<dbReference type="InterPro" id="IPR011547">
    <property type="entry name" value="SLC26A/SulP_dom"/>
</dbReference>
<evidence type="ECO:0000259" key="6">
    <source>
        <dbReference type="Pfam" id="PF00916"/>
    </source>
</evidence>
<feature type="transmembrane region" description="Helical" evidence="5">
    <location>
        <begin position="309"/>
        <end position="329"/>
    </location>
</feature>
<feature type="transmembrane region" description="Helical" evidence="5">
    <location>
        <begin position="55"/>
        <end position="76"/>
    </location>
</feature>
<name>A0ABN7AZT0_9HEMI</name>